<dbReference type="InterPro" id="IPR050742">
    <property type="entry name" value="Helicase_Restrict-Modif_Enz"/>
</dbReference>
<evidence type="ECO:0000259" key="1">
    <source>
        <dbReference type="PROSITE" id="PS51192"/>
    </source>
</evidence>
<evidence type="ECO:0000313" key="2">
    <source>
        <dbReference type="EMBL" id="WUU52725.1"/>
    </source>
</evidence>
<keyword evidence="2" id="KW-0547">Nucleotide-binding</keyword>
<dbReference type="SUPFAM" id="SSF52540">
    <property type="entry name" value="P-loop containing nucleoside triphosphate hydrolases"/>
    <property type="match status" value="2"/>
</dbReference>
<dbReference type="InterPro" id="IPR006935">
    <property type="entry name" value="Helicase/UvrB_N"/>
</dbReference>
<organism evidence="2">
    <name type="scientific">Streptomyces althioticus</name>
    <dbReference type="NCBI Taxonomy" id="83380"/>
    <lineage>
        <taxon>Bacteria</taxon>
        <taxon>Bacillati</taxon>
        <taxon>Actinomycetota</taxon>
        <taxon>Actinomycetes</taxon>
        <taxon>Kitasatosporales</taxon>
        <taxon>Streptomycetaceae</taxon>
        <taxon>Streptomyces</taxon>
        <taxon>Streptomyces althioticus group</taxon>
    </lineage>
</organism>
<reference evidence="2" key="1">
    <citation type="submission" date="2022-10" db="EMBL/GenBank/DDBJ databases">
        <title>The complete genomes of actinobacterial strains from the NBC collection.</title>
        <authorList>
            <person name="Joergensen T.S."/>
            <person name="Alvarez Arevalo M."/>
            <person name="Sterndorff E.B."/>
            <person name="Faurdal D."/>
            <person name="Vuksanovic O."/>
            <person name="Mourched A.-S."/>
            <person name="Charusanti P."/>
            <person name="Shaw S."/>
            <person name="Blin K."/>
            <person name="Weber T."/>
        </authorList>
    </citation>
    <scope>NUCLEOTIDE SEQUENCE [LARGE SCALE GENOMIC DNA]</scope>
    <source>
        <strain evidence="2">NBC 01686</strain>
    </source>
</reference>
<feature type="domain" description="Helicase ATP-binding" evidence="1">
    <location>
        <begin position="381"/>
        <end position="576"/>
    </location>
</feature>
<dbReference type="RefSeq" id="WP_395758344.1">
    <property type="nucleotide sequence ID" value="NZ_CP109207.1"/>
</dbReference>
<protein>
    <submittedName>
        <fullName evidence="2">DEAD/DEAH box helicase family protein</fullName>
    </submittedName>
</protein>
<dbReference type="EMBL" id="CP109207">
    <property type="protein sequence ID" value="WUU52725.1"/>
    <property type="molecule type" value="Genomic_DNA"/>
</dbReference>
<dbReference type="GO" id="GO:0004386">
    <property type="term" value="F:helicase activity"/>
    <property type="evidence" value="ECO:0007669"/>
    <property type="project" value="UniProtKB-KW"/>
</dbReference>
<proteinExistence type="predicted"/>
<dbReference type="Gene3D" id="3.90.1570.30">
    <property type="match status" value="1"/>
</dbReference>
<sequence length="1016" mass="109970">MALEPSALESRFMDLALASANFGFLLPYEPLLVLHGASCEARAATAPADAVAAARQFGEVLAAEVGHRTGVRLPAGDQPARLDILSRAGVLVPQVLDAFNDLHRFDGGTREGREAAAHLVERCFMLAAWFFRALTGDAESMNFVHAAASDLSVLAQRVAALEEDLPRLRREFDLRVSPVTLAVAEREQLIVSARDAAYEPLRESDIAAEVQRRLAKAGWDVLGAGEETQLNRSLGCVLVEPRLAGGRRADMLLTVGGQVVGIVECKRDGANLTNAMEQAGALAEAPAGSLPWPVWHSPLPYRYVSDGRRLLFCDANDPDPHARLVSGFHQPRTLARWQREAEADSAAPTYRARQAAYLLRQDEGLDQLRNPQHGALRAIEQALAAGQRRALVHMATGSGRSFTGVFTAYRQLRYARAGRVLFVADRKLAVHQLIAQLRQFSMPDGGRRLDDVYHVQELTADGLDPSASVAVATVQRLSAMLAGTPAPEDGSDRVSAYETAERQAHPDATPLEVTYCEALPPDAFDFVIVDDCHRALYGQRRALLEYFDAPIVGFSATPTATALGFFKGNLVDSYTYEQAVADGVAVDYSVYEIRVADDRQPAFATPVDAVGVKANSSRRARYEDLDEELASTAGQGPARAVPSEHLAAVVTAFRDALPTLFPDRTQQSGALGVVPKAVVLAQDGSHADEVVERIRDVFGAGDVFCRRITHRDAHAVHLLREFRTTPQFRIAVVTDLISGFSDMRALECLLILREVRSAAYYEQLLAMGTQTIASAELRAVTPGAIAKTQLVVVDAVGASRHLQPLVNVTDASGQAGRAALERLLSRAADGLVTPQETAELAIRLARLIPALSDADGAEIRKLAGQSLQELVTRLLDSVESDHLAPLRQAGGKRAVEDERRAALFPLAENPELQEALLGLYDRPAPLRVAASSRRRREAETVRGRLAEFIERAGPFSSAQLWWIEKIADVVATDTRFAPAYLDGVPFSARGGTDGFLDAFGPDAAIDLLDELGRALA</sequence>
<dbReference type="PANTHER" id="PTHR47396:SF1">
    <property type="entry name" value="ATP-DEPENDENT HELICASE IRC3-RELATED"/>
    <property type="match status" value="1"/>
</dbReference>
<dbReference type="Gene3D" id="3.40.50.300">
    <property type="entry name" value="P-loop containing nucleotide triphosphate hydrolases"/>
    <property type="match status" value="2"/>
</dbReference>
<dbReference type="Pfam" id="PF04851">
    <property type="entry name" value="ResIII"/>
    <property type="match status" value="1"/>
</dbReference>
<dbReference type="InterPro" id="IPR014001">
    <property type="entry name" value="Helicase_ATP-bd"/>
</dbReference>
<dbReference type="InterPro" id="IPR013670">
    <property type="entry name" value="EcoEI_R_C_dom"/>
</dbReference>
<dbReference type="InterPro" id="IPR027417">
    <property type="entry name" value="P-loop_NTPase"/>
</dbReference>
<dbReference type="PROSITE" id="PS51192">
    <property type="entry name" value="HELICASE_ATP_BIND_1"/>
    <property type="match status" value="1"/>
</dbReference>
<keyword evidence="2" id="KW-0347">Helicase</keyword>
<keyword evidence="2" id="KW-0067">ATP-binding</keyword>
<name>A0ABZ1Y2Z4_9ACTN</name>
<gene>
    <name evidence="2" type="ORF">OIE82_06085</name>
</gene>
<dbReference type="Pfam" id="PF08463">
    <property type="entry name" value="EcoEI_R_C"/>
    <property type="match status" value="1"/>
</dbReference>
<keyword evidence="2" id="KW-0378">Hydrolase</keyword>
<accession>A0ABZ1Y2Z4</accession>
<dbReference type="SMART" id="SM00487">
    <property type="entry name" value="DEXDc"/>
    <property type="match status" value="1"/>
</dbReference>
<dbReference type="PANTHER" id="PTHR47396">
    <property type="entry name" value="TYPE I RESTRICTION ENZYME ECOKI R PROTEIN"/>
    <property type="match status" value="1"/>
</dbReference>